<feature type="transmembrane region" description="Helical" evidence="9">
    <location>
        <begin position="284"/>
        <end position="307"/>
    </location>
</feature>
<evidence type="ECO:0000256" key="4">
    <source>
        <dbReference type="ARBA" id="ARBA00022692"/>
    </source>
</evidence>
<proteinExistence type="inferred from homology"/>
<feature type="transmembrane region" description="Helical" evidence="9">
    <location>
        <begin position="116"/>
        <end position="136"/>
    </location>
</feature>
<evidence type="ECO:0000313" key="10">
    <source>
        <dbReference type="EMBL" id="VYU25615.1"/>
    </source>
</evidence>
<evidence type="ECO:0000256" key="7">
    <source>
        <dbReference type="ARBA" id="ARBA00023136"/>
    </source>
</evidence>
<evidence type="ECO:0000256" key="6">
    <source>
        <dbReference type="ARBA" id="ARBA00023053"/>
    </source>
</evidence>
<keyword evidence="5 9" id="KW-1133">Transmembrane helix</keyword>
<organism evidence="10">
    <name type="scientific">Intestinibacter bartlettii</name>
    <dbReference type="NCBI Taxonomy" id="261299"/>
    <lineage>
        <taxon>Bacteria</taxon>
        <taxon>Bacillati</taxon>
        <taxon>Bacillota</taxon>
        <taxon>Clostridia</taxon>
        <taxon>Peptostreptococcales</taxon>
        <taxon>Peptostreptococcaceae</taxon>
        <taxon>Intestinibacter</taxon>
    </lineage>
</organism>
<dbReference type="GO" id="GO:0005886">
    <property type="term" value="C:plasma membrane"/>
    <property type="evidence" value="ECO:0007669"/>
    <property type="project" value="UniProtKB-SubCell"/>
</dbReference>
<feature type="transmembrane region" description="Helical" evidence="9">
    <location>
        <begin position="220"/>
        <end position="239"/>
    </location>
</feature>
<keyword evidence="3 9" id="KW-1003">Cell membrane</keyword>
<dbReference type="NCBIfam" id="TIGR00773">
    <property type="entry name" value="NhaA"/>
    <property type="match status" value="1"/>
</dbReference>
<feature type="transmembrane region" description="Helical" evidence="9">
    <location>
        <begin position="319"/>
        <end position="340"/>
    </location>
</feature>
<dbReference type="GO" id="GO:0015385">
    <property type="term" value="F:sodium:proton antiporter activity"/>
    <property type="evidence" value="ECO:0007669"/>
    <property type="project" value="UniProtKB-UniRule"/>
</dbReference>
<feature type="transmembrane region" description="Helical" evidence="9">
    <location>
        <begin position="148"/>
        <end position="169"/>
    </location>
</feature>
<keyword evidence="8 9" id="KW-0739">Sodium transport</keyword>
<gene>
    <name evidence="9 10" type="primary">nhaA</name>
    <name evidence="10" type="ORF">IBLFYP30_02160</name>
</gene>
<reference evidence="10" key="1">
    <citation type="submission" date="2019-11" db="EMBL/GenBank/DDBJ databases">
        <authorList>
            <person name="Feng L."/>
        </authorList>
    </citation>
    <scope>NUCLEOTIDE SEQUENCE</scope>
    <source>
        <strain evidence="10">IbartlettiiLFYP30</strain>
    </source>
</reference>
<dbReference type="InterPro" id="IPR023171">
    <property type="entry name" value="Na/H_antiporter_dom_sf"/>
</dbReference>
<dbReference type="AlphaFoldDB" id="A0A6N3DAZ6"/>
<dbReference type="HAMAP" id="MF_01844">
    <property type="entry name" value="NhaA"/>
    <property type="match status" value="1"/>
</dbReference>
<evidence type="ECO:0000256" key="2">
    <source>
        <dbReference type="ARBA" id="ARBA00022449"/>
    </source>
</evidence>
<protein>
    <recommendedName>
        <fullName evidence="9">Na(+)/H(+) antiporter NhaA</fullName>
    </recommendedName>
    <alternativeName>
        <fullName evidence="9">Sodium/proton antiporter NhaA</fullName>
    </alternativeName>
</protein>
<comment type="function">
    <text evidence="9">Na(+)/H(+) antiporter that extrudes sodium in exchange for external protons.</text>
</comment>
<evidence type="ECO:0000256" key="3">
    <source>
        <dbReference type="ARBA" id="ARBA00022475"/>
    </source>
</evidence>
<keyword evidence="4 9" id="KW-0812">Transmembrane</keyword>
<feature type="transmembrane region" description="Helical" evidence="9">
    <location>
        <begin position="89"/>
        <end position="110"/>
    </location>
</feature>
<keyword evidence="6 9" id="KW-0915">Sodium</keyword>
<comment type="similarity">
    <text evidence="9">Belongs to the NhaA Na(+)/H(+) (TC 2.A.33) antiporter family.</text>
</comment>
<sequence length="393" mass="44298">MKNLERYKRSIKSEALSSVLLLICTISALCIANSSYEGIYNKIIFDNLFFRFPLNEFINDFLMFFFFLNVGLEIKENILYGNLSSIKKASFPVIGSIGGVIVPATIFLIFNFRTDYINGFCIPISTDIAFAVGIFYIFKNHINPQARLFLLTLAVVDDLISILVIAIFFTQDINTTYLIIAICVMLILIVANKVFHIENIPYYIFSGLILWYLINCSNVHPTISGILLAICIPAKAYNGKKSVLEILQEKLSPFTNFIVIPLFAFVNSGVSLDITTNLGASERLYFGILFGLAFGKPLGITLFTYVFAKLKLVSRPKGLDFYSVFLVSLIAGIGFTMSIFMCELTFSYDFELINLCKFAILSACILSVALTSVFIFVNEFLKSRRHNFRFAQK</sequence>
<feature type="transmembrane region" description="Helical" evidence="9">
    <location>
        <begin position="48"/>
        <end position="68"/>
    </location>
</feature>
<accession>A0A6N3DAZ6</accession>
<name>A0A6N3DAZ6_9FIRM</name>
<dbReference type="InterPro" id="IPR004670">
    <property type="entry name" value="NhaA"/>
</dbReference>
<dbReference type="PANTHER" id="PTHR30341">
    <property type="entry name" value="SODIUM ION/PROTON ANTIPORTER NHAA-RELATED"/>
    <property type="match status" value="1"/>
</dbReference>
<keyword evidence="9" id="KW-0406">Ion transport</keyword>
<comment type="subcellular location">
    <subcellularLocation>
        <location evidence="1">Cell inner membrane</location>
        <topology evidence="1">Multi-pass membrane protein</topology>
    </subcellularLocation>
    <subcellularLocation>
        <location evidence="9">Cell membrane</location>
        <topology evidence="9">Multi-pass membrane protein</topology>
    </subcellularLocation>
</comment>
<evidence type="ECO:0000256" key="5">
    <source>
        <dbReference type="ARBA" id="ARBA00022989"/>
    </source>
</evidence>
<keyword evidence="9" id="KW-0813">Transport</keyword>
<dbReference type="PANTHER" id="PTHR30341:SF0">
    <property type="entry name" value="NA(+)_H(+) ANTIPORTER NHAA"/>
    <property type="match status" value="1"/>
</dbReference>
<dbReference type="Pfam" id="PF06965">
    <property type="entry name" value="Na_H_antiport_1"/>
    <property type="match status" value="1"/>
</dbReference>
<feature type="transmembrane region" description="Helical" evidence="9">
    <location>
        <begin position="175"/>
        <end position="192"/>
    </location>
</feature>
<evidence type="ECO:0000256" key="9">
    <source>
        <dbReference type="HAMAP-Rule" id="MF_01844"/>
    </source>
</evidence>
<feature type="transmembrane region" description="Helical" evidence="9">
    <location>
        <begin position="251"/>
        <end position="272"/>
    </location>
</feature>
<feature type="transmembrane region" description="Helical" evidence="9">
    <location>
        <begin position="352"/>
        <end position="377"/>
    </location>
</feature>
<comment type="catalytic activity">
    <reaction evidence="9">
        <text>Na(+)(in) + 2 H(+)(out) = Na(+)(out) + 2 H(+)(in)</text>
        <dbReference type="Rhea" id="RHEA:29251"/>
        <dbReference type="ChEBI" id="CHEBI:15378"/>
        <dbReference type="ChEBI" id="CHEBI:29101"/>
    </reaction>
</comment>
<keyword evidence="2 9" id="KW-0050">Antiport</keyword>
<dbReference type="Gene3D" id="1.20.1530.10">
    <property type="entry name" value="Na+/H+ antiporter like domain"/>
    <property type="match status" value="1"/>
</dbReference>
<evidence type="ECO:0000256" key="8">
    <source>
        <dbReference type="ARBA" id="ARBA00023201"/>
    </source>
</evidence>
<dbReference type="GO" id="GO:0006885">
    <property type="term" value="P:regulation of pH"/>
    <property type="evidence" value="ECO:0007669"/>
    <property type="project" value="UniProtKB-UniRule"/>
</dbReference>
<dbReference type="RefSeq" id="WP_024038397.1">
    <property type="nucleotide sequence ID" value="NZ_CACRUE010000033.1"/>
</dbReference>
<keyword evidence="7 9" id="KW-0472">Membrane</keyword>
<evidence type="ECO:0000256" key="1">
    <source>
        <dbReference type="ARBA" id="ARBA00004429"/>
    </source>
</evidence>
<dbReference type="EMBL" id="CACRUE010000033">
    <property type="protein sequence ID" value="VYU25615.1"/>
    <property type="molecule type" value="Genomic_DNA"/>
</dbReference>